<dbReference type="RefSeq" id="WP_135052265.1">
    <property type="nucleotide sequence ID" value="NZ_CAKOCW010000001.1"/>
</dbReference>
<accession>A0A4Y9FR68</accession>
<reference evidence="3 4" key="1">
    <citation type="submission" date="2019-03" db="EMBL/GenBank/DDBJ databases">
        <title>Diversity of the mouse oral microbiome.</title>
        <authorList>
            <person name="Joseph S."/>
            <person name="Aduse-Opoku J."/>
            <person name="Curtis M."/>
            <person name="Wade W."/>
            <person name="Hashim A."/>
        </authorList>
    </citation>
    <scope>NUCLEOTIDE SEQUENCE [LARGE SCALE GENOMIC DNA]</scope>
    <source>
        <strain evidence="3 4">HT4</strain>
    </source>
</reference>
<dbReference type="Proteomes" id="UP000297747">
    <property type="component" value="Unassembled WGS sequence"/>
</dbReference>
<proteinExistence type="predicted"/>
<protein>
    <submittedName>
        <fullName evidence="3">LPXTG cell wall anchor domain-containing protein</fullName>
    </submittedName>
</protein>
<feature type="compositionally biased region" description="Polar residues" evidence="1">
    <location>
        <begin position="258"/>
        <end position="267"/>
    </location>
</feature>
<dbReference type="Pfam" id="PF20207">
    <property type="entry name" value="DUF6568"/>
    <property type="match status" value="1"/>
</dbReference>
<evidence type="ECO:0000256" key="1">
    <source>
        <dbReference type="SAM" id="MobiDB-lite"/>
    </source>
</evidence>
<organism evidence="3 4">
    <name type="scientific">Streptococcus acidominimus</name>
    <dbReference type="NCBI Taxonomy" id="1326"/>
    <lineage>
        <taxon>Bacteria</taxon>
        <taxon>Bacillati</taxon>
        <taxon>Bacillota</taxon>
        <taxon>Bacilli</taxon>
        <taxon>Lactobacillales</taxon>
        <taxon>Streptococcaceae</taxon>
        <taxon>Streptococcus</taxon>
    </lineage>
</organism>
<keyword evidence="2" id="KW-0732">Signal</keyword>
<comment type="caution">
    <text evidence="3">The sequence shown here is derived from an EMBL/GenBank/DDBJ whole genome shotgun (WGS) entry which is preliminary data.</text>
</comment>
<feature type="chain" id="PRO_5038412990" evidence="2">
    <location>
        <begin position="27"/>
        <end position="361"/>
    </location>
</feature>
<gene>
    <name evidence="3" type="ORF">E4U01_01810</name>
</gene>
<dbReference type="AlphaFoldDB" id="A0A4Y9FR68"/>
<dbReference type="CDD" id="cd02947">
    <property type="entry name" value="TRX_family"/>
    <property type="match status" value="1"/>
</dbReference>
<dbReference type="SUPFAM" id="SSF52833">
    <property type="entry name" value="Thioredoxin-like"/>
    <property type="match status" value="1"/>
</dbReference>
<dbReference type="EMBL" id="SPQA01000004">
    <property type="protein sequence ID" value="TFU31496.1"/>
    <property type="molecule type" value="Genomic_DNA"/>
</dbReference>
<evidence type="ECO:0000256" key="2">
    <source>
        <dbReference type="SAM" id="SignalP"/>
    </source>
</evidence>
<dbReference type="InterPro" id="IPR046698">
    <property type="entry name" value="PedC-like"/>
</dbReference>
<evidence type="ECO:0000313" key="4">
    <source>
        <dbReference type="Proteomes" id="UP000297747"/>
    </source>
</evidence>
<feature type="signal peptide" evidence="2">
    <location>
        <begin position="1"/>
        <end position="26"/>
    </location>
</feature>
<feature type="region of interest" description="Disordered" evidence="1">
    <location>
        <begin position="232"/>
        <end position="267"/>
    </location>
</feature>
<sequence>MKKNAVTSLLYSLAVFATFGTSLVRAESAEVLTTAIQPVAEVPATDSAAIQPVAEVPATDSAAIQPVAEVPATDSAAIQPVAEVPVTDSVATQPETTEVIEASPVEVTVEEYGANVADFKKVSIEDVRHAFTEDNLEHTFYFGRGSCYYCRQFSPELKEFNQLIENRLEYYDTDGEDFDDAAKEFVFQTIGIPGTPTVLYIKNGRPLSGWVGGGITPQQLYTHLYLGHSSNENEMKDEQPIPNESGQKAGEKELVDTGKSSAGQVSTKEIERSDTIVSLDTVISSQTGIKRKEVIPTNTVESDHFPPSTAVTNASSEAMKMKAATLPKTGDKQSENLVQLGIVLYLFLLLTGLNHLEHEKE</sequence>
<dbReference type="NCBIfam" id="TIGR01167">
    <property type="entry name" value="LPXTG_anchor"/>
    <property type="match status" value="1"/>
</dbReference>
<evidence type="ECO:0000313" key="3">
    <source>
        <dbReference type="EMBL" id="TFU31496.1"/>
    </source>
</evidence>
<dbReference type="InterPro" id="IPR036249">
    <property type="entry name" value="Thioredoxin-like_sf"/>
</dbReference>
<name>A0A4Y9FR68_STRAI</name>
<dbReference type="Gene3D" id="3.40.30.10">
    <property type="entry name" value="Glutaredoxin"/>
    <property type="match status" value="1"/>
</dbReference>